<evidence type="ECO:0000256" key="1">
    <source>
        <dbReference type="SAM" id="MobiDB-lite"/>
    </source>
</evidence>
<organism evidence="3 4">
    <name type="scientific">Anoxybacteroides tepidamans</name>
    <dbReference type="NCBI Taxonomy" id="265948"/>
    <lineage>
        <taxon>Bacteria</taxon>
        <taxon>Bacillati</taxon>
        <taxon>Bacillota</taxon>
        <taxon>Bacilli</taxon>
        <taxon>Bacillales</taxon>
        <taxon>Anoxybacillaceae</taxon>
        <taxon>Anoxybacteroides</taxon>
    </lineage>
</organism>
<sequence>MNSDSDLIPPDNMAHVVHEMVERIPMETFLPYYKGGGTSSYHPKMMTKIILYAYTQKMYHGREIARQLEVHLPLMWLSGFQKPDFRSINRFRLERMKGLIDDLFREMITLLVADGYVNMEDYFVDGTKIEANANRYTFVWRKSAEKYQEKLQANVDQFIAQIDVIVEEENAEEIDASPAFTSKEIRKKTEEWEKRLEAEPDNQPLKKAVKKRKEAYLPRSEKYEH</sequence>
<dbReference type="EMBL" id="JACHEP010000009">
    <property type="protein sequence ID" value="MBB5324800.1"/>
    <property type="molecule type" value="Genomic_DNA"/>
</dbReference>
<feature type="compositionally biased region" description="Basic and acidic residues" evidence="1">
    <location>
        <begin position="214"/>
        <end position="225"/>
    </location>
</feature>
<evidence type="ECO:0000313" key="3">
    <source>
        <dbReference type="EMBL" id="MBB5324800.1"/>
    </source>
</evidence>
<keyword evidence="4" id="KW-1185">Reference proteome</keyword>
<dbReference type="AlphaFoldDB" id="A0A7W8IQD2"/>
<feature type="region of interest" description="Disordered" evidence="1">
    <location>
        <begin position="195"/>
        <end position="225"/>
    </location>
</feature>
<gene>
    <name evidence="3" type="ORF">HNQ34_001898</name>
</gene>
<dbReference type="PANTHER" id="PTHR33408:SF2">
    <property type="entry name" value="TRANSPOSASE DDE DOMAIN-CONTAINING PROTEIN"/>
    <property type="match status" value="1"/>
</dbReference>
<dbReference type="Pfam" id="PF05598">
    <property type="entry name" value="DUF772"/>
    <property type="match status" value="1"/>
</dbReference>
<dbReference type="InterPro" id="IPR008490">
    <property type="entry name" value="Transposase_InsH_N"/>
</dbReference>
<comment type="caution">
    <text evidence="3">The sequence shown here is derived from an EMBL/GenBank/DDBJ whole genome shotgun (WGS) entry which is preliminary data.</text>
</comment>
<dbReference type="Proteomes" id="UP000520011">
    <property type="component" value="Unassembled WGS sequence"/>
</dbReference>
<protein>
    <submittedName>
        <fullName evidence="3">Transposase</fullName>
    </submittedName>
</protein>
<accession>A0A7W8IQD2</accession>
<reference evidence="3 4" key="1">
    <citation type="submission" date="2020-08" db="EMBL/GenBank/DDBJ databases">
        <title>Genomic Encyclopedia of Type Strains, Phase IV (KMG-IV): sequencing the most valuable type-strain genomes for metagenomic binning, comparative biology and taxonomic classification.</title>
        <authorList>
            <person name="Goeker M."/>
        </authorList>
    </citation>
    <scope>NUCLEOTIDE SEQUENCE [LARGE SCALE GENOMIC DNA]</scope>
    <source>
        <strain evidence="3 4">DSM 16325</strain>
    </source>
</reference>
<dbReference type="RefSeq" id="WP_246364017.1">
    <property type="nucleotide sequence ID" value="NZ_JACHEP010000009.1"/>
</dbReference>
<feature type="domain" description="Transposase InsH N-terminal" evidence="2">
    <location>
        <begin position="6"/>
        <end position="92"/>
    </location>
</feature>
<evidence type="ECO:0000313" key="4">
    <source>
        <dbReference type="Proteomes" id="UP000520011"/>
    </source>
</evidence>
<name>A0A7W8IQD2_9BACL</name>
<dbReference type="PANTHER" id="PTHR33408">
    <property type="entry name" value="TRANSPOSASE"/>
    <property type="match status" value="1"/>
</dbReference>
<evidence type="ECO:0000259" key="2">
    <source>
        <dbReference type="Pfam" id="PF05598"/>
    </source>
</evidence>
<proteinExistence type="predicted"/>